<gene>
    <name evidence="3" type="ORF">CBR_g39822</name>
</gene>
<dbReference type="Gene3D" id="3.30.70.270">
    <property type="match status" value="2"/>
</dbReference>
<dbReference type="Pfam" id="PF17919">
    <property type="entry name" value="RT_RNaseH_2"/>
    <property type="match status" value="1"/>
</dbReference>
<dbReference type="InterPro" id="IPR043502">
    <property type="entry name" value="DNA/RNA_pol_sf"/>
</dbReference>
<dbReference type="OrthoDB" id="8056305at2759"/>
<evidence type="ECO:0000256" key="1">
    <source>
        <dbReference type="ARBA" id="ARBA00023268"/>
    </source>
</evidence>
<evidence type="ECO:0000313" key="3">
    <source>
        <dbReference type="EMBL" id="GBG85256.1"/>
    </source>
</evidence>
<accession>A0A388LSE2</accession>
<dbReference type="PANTHER" id="PTHR37984">
    <property type="entry name" value="PROTEIN CBG26694"/>
    <property type="match status" value="1"/>
</dbReference>
<dbReference type="Gramene" id="GBG85256">
    <property type="protein sequence ID" value="GBG85256"/>
    <property type="gene ID" value="CBR_g39822"/>
</dbReference>
<feature type="domain" description="Reverse transcriptase" evidence="2">
    <location>
        <begin position="191"/>
        <end position="370"/>
    </location>
</feature>
<organism evidence="3 4">
    <name type="scientific">Chara braunii</name>
    <name type="common">Braun's stonewort</name>
    <dbReference type="NCBI Taxonomy" id="69332"/>
    <lineage>
        <taxon>Eukaryota</taxon>
        <taxon>Viridiplantae</taxon>
        <taxon>Streptophyta</taxon>
        <taxon>Charophyceae</taxon>
        <taxon>Charales</taxon>
        <taxon>Characeae</taxon>
        <taxon>Chara</taxon>
    </lineage>
</organism>
<evidence type="ECO:0000313" key="4">
    <source>
        <dbReference type="Proteomes" id="UP000265515"/>
    </source>
</evidence>
<dbReference type="SUPFAM" id="SSF56672">
    <property type="entry name" value="DNA/RNA polymerases"/>
    <property type="match status" value="1"/>
</dbReference>
<name>A0A388LSE2_CHABU</name>
<dbReference type="Pfam" id="PF00078">
    <property type="entry name" value="RVT_1"/>
    <property type="match status" value="1"/>
</dbReference>
<keyword evidence="4" id="KW-1185">Reference proteome</keyword>
<dbReference type="PANTHER" id="PTHR37984:SF5">
    <property type="entry name" value="PROTEIN NYNRIN-LIKE"/>
    <property type="match status" value="1"/>
</dbReference>
<reference evidence="3 4" key="1">
    <citation type="journal article" date="2018" name="Cell">
        <title>The Chara Genome: Secondary Complexity and Implications for Plant Terrestrialization.</title>
        <authorList>
            <person name="Nishiyama T."/>
            <person name="Sakayama H."/>
            <person name="Vries J.D."/>
            <person name="Buschmann H."/>
            <person name="Saint-Marcoux D."/>
            <person name="Ullrich K.K."/>
            <person name="Haas F.B."/>
            <person name="Vanderstraeten L."/>
            <person name="Becker D."/>
            <person name="Lang D."/>
            <person name="Vosolsobe S."/>
            <person name="Rombauts S."/>
            <person name="Wilhelmsson P.K.I."/>
            <person name="Janitza P."/>
            <person name="Kern R."/>
            <person name="Heyl A."/>
            <person name="Rumpler F."/>
            <person name="Villalobos L.I.A.C."/>
            <person name="Clay J.M."/>
            <person name="Skokan R."/>
            <person name="Toyoda A."/>
            <person name="Suzuki Y."/>
            <person name="Kagoshima H."/>
            <person name="Schijlen E."/>
            <person name="Tajeshwar N."/>
            <person name="Catarino B."/>
            <person name="Hetherington A.J."/>
            <person name="Saltykova A."/>
            <person name="Bonnot C."/>
            <person name="Breuninger H."/>
            <person name="Symeonidi A."/>
            <person name="Radhakrishnan G.V."/>
            <person name="Van Nieuwerburgh F."/>
            <person name="Deforce D."/>
            <person name="Chang C."/>
            <person name="Karol K.G."/>
            <person name="Hedrich R."/>
            <person name="Ulvskov P."/>
            <person name="Glockner G."/>
            <person name="Delwiche C.F."/>
            <person name="Petrasek J."/>
            <person name="Van de Peer Y."/>
            <person name="Friml J."/>
            <person name="Beilby M."/>
            <person name="Dolan L."/>
            <person name="Kohara Y."/>
            <person name="Sugano S."/>
            <person name="Fujiyama A."/>
            <person name="Delaux P.-M."/>
            <person name="Quint M."/>
            <person name="TheiBen G."/>
            <person name="Hagemann M."/>
            <person name="Harholt J."/>
            <person name="Dunand C."/>
            <person name="Zachgo S."/>
            <person name="Langdale J."/>
            <person name="Maumus F."/>
            <person name="Straeten D.V.D."/>
            <person name="Gould S.B."/>
            <person name="Rensing S.A."/>
        </authorList>
    </citation>
    <scope>NUCLEOTIDE SEQUENCE [LARGE SCALE GENOMIC DNA]</scope>
    <source>
        <strain evidence="3 4">S276</strain>
    </source>
</reference>
<keyword evidence="1" id="KW-0511">Multifunctional enzyme</keyword>
<comment type="caution">
    <text evidence="3">The sequence shown here is derived from an EMBL/GenBank/DDBJ whole genome shotgun (WGS) entry which is preliminary data.</text>
</comment>
<dbReference type="InterPro" id="IPR050951">
    <property type="entry name" value="Retrovirus_Pol_polyprotein"/>
</dbReference>
<dbReference type="Gene3D" id="3.10.10.10">
    <property type="entry name" value="HIV Type 1 Reverse Transcriptase, subunit A, domain 1"/>
    <property type="match status" value="1"/>
</dbReference>
<dbReference type="InterPro" id="IPR041577">
    <property type="entry name" value="RT_RNaseH_2"/>
</dbReference>
<sequence length="497" mass="56124">MDELIVVPGHGVTDAQLVNLFYRAVPENIQGHFFEKKNQQGMTYNVLSREAVTFAAQASPVTTFWHKDLSKGKMWKGRTISDQIKAKDSLILTREGGGADEVPYFDIEWGLEEEDSGAGQGRTYAAIATGGRPQGGGQGLAGMAGPQVAEDRVARGLATMKTAKWEEGEVPLYKMSPKELEELRMQLDEPLEKGWIRPSTSPFGAPVLFVPKEEGEPRMCIDYRGLNAITIKNAEPLPRIDDLLDRVQGCKYFSKVDLKSGYHQIEVHLDDQYKTTFRTRYGHYVFIVLPFGLTNAPTTFQCCMNDLFRPWLDRFVVLYLDDILMFSKTLKEHEGHLGQILGKLSESNFKINPKKCEWAKTDVLCLGHVLDGDGIRPEDNKITSIRDWPTSRTLTELRSFLGLANYYRKFVRNFSTIAAPLRRLLKKETIWKWDQDCTSTFKKLTKALIEYPVLKVADPSLPFVVTTDASQYGIGAVLQQDDGNGYRPVEFMSARMP</sequence>
<dbReference type="CDD" id="cd01647">
    <property type="entry name" value="RT_LTR"/>
    <property type="match status" value="1"/>
</dbReference>
<dbReference type="InterPro" id="IPR000477">
    <property type="entry name" value="RT_dom"/>
</dbReference>
<dbReference type="GO" id="GO:0003824">
    <property type="term" value="F:catalytic activity"/>
    <property type="evidence" value="ECO:0007669"/>
    <property type="project" value="UniProtKB-KW"/>
</dbReference>
<evidence type="ECO:0000259" key="2">
    <source>
        <dbReference type="PROSITE" id="PS50878"/>
    </source>
</evidence>
<dbReference type="InterPro" id="IPR043128">
    <property type="entry name" value="Rev_trsase/Diguanyl_cyclase"/>
</dbReference>
<protein>
    <recommendedName>
        <fullName evidence="2">Reverse transcriptase domain-containing protein</fullName>
    </recommendedName>
</protein>
<proteinExistence type="predicted"/>
<dbReference type="Proteomes" id="UP000265515">
    <property type="component" value="Unassembled WGS sequence"/>
</dbReference>
<dbReference type="PROSITE" id="PS50878">
    <property type="entry name" value="RT_POL"/>
    <property type="match status" value="1"/>
</dbReference>
<dbReference type="AlphaFoldDB" id="A0A388LSE2"/>
<dbReference type="EMBL" id="BFEA01000511">
    <property type="protein sequence ID" value="GBG85256.1"/>
    <property type="molecule type" value="Genomic_DNA"/>
</dbReference>
<dbReference type="FunFam" id="3.30.70.270:FF:000020">
    <property type="entry name" value="Transposon Tf2-6 polyprotein-like Protein"/>
    <property type="match status" value="1"/>
</dbReference>